<reference evidence="2 4" key="1">
    <citation type="submission" date="2016-10" db="EMBL/GenBank/DDBJ databases">
        <authorList>
            <person name="de Groot N.N."/>
        </authorList>
    </citation>
    <scope>NUCLEOTIDE SEQUENCE [LARGE SCALE GENOMIC DNA]</scope>
    <source>
        <strain evidence="2 4">DSM 21633</strain>
    </source>
</reference>
<evidence type="ECO:0000313" key="2">
    <source>
        <dbReference type="EMBL" id="SEQ64633.1"/>
    </source>
</evidence>
<evidence type="ECO:0000313" key="3">
    <source>
        <dbReference type="EMBL" id="SER26678.1"/>
    </source>
</evidence>
<proteinExistence type="predicted"/>
<sequence length="53" mass="6243">PYHVPELPFLYSSDDLHDKHHRAHHEGVQETSENDEQPSLRRSRGEGDLYGFR</sequence>
<name>A0A1H9HQP9_9BACI</name>
<dbReference type="EMBL" id="FOES01000070">
    <property type="protein sequence ID" value="SER26678.1"/>
    <property type="molecule type" value="Genomic_DNA"/>
</dbReference>
<gene>
    <name evidence="2" type="ORF">SAMN05216362_12041</name>
    <name evidence="3" type="ORF">SAMN05216362_1706</name>
</gene>
<evidence type="ECO:0000256" key="1">
    <source>
        <dbReference type="SAM" id="MobiDB-lite"/>
    </source>
</evidence>
<keyword evidence="4" id="KW-1185">Reference proteome</keyword>
<dbReference type="Proteomes" id="UP000199427">
    <property type="component" value="Unassembled WGS sequence"/>
</dbReference>
<evidence type="ECO:0000313" key="4">
    <source>
        <dbReference type="Proteomes" id="UP000199427"/>
    </source>
</evidence>
<accession>A0A1H9HQP9</accession>
<dbReference type="AlphaFoldDB" id="A0A1H9HQP9"/>
<feature type="non-terminal residue" evidence="2">
    <location>
        <position position="1"/>
    </location>
</feature>
<feature type="region of interest" description="Disordered" evidence="1">
    <location>
        <begin position="1"/>
        <end position="53"/>
    </location>
</feature>
<protein>
    <submittedName>
        <fullName evidence="2">Uncharacterized protein</fullName>
    </submittedName>
</protein>
<organism evidence="2 4">
    <name type="scientific">Piscibacillus halophilus</name>
    <dbReference type="NCBI Taxonomy" id="571933"/>
    <lineage>
        <taxon>Bacteria</taxon>
        <taxon>Bacillati</taxon>
        <taxon>Bacillota</taxon>
        <taxon>Bacilli</taxon>
        <taxon>Bacillales</taxon>
        <taxon>Bacillaceae</taxon>
        <taxon>Piscibacillus</taxon>
    </lineage>
</organism>
<dbReference type="EMBL" id="FOES01000020">
    <property type="protein sequence ID" value="SEQ64633.1"/>
    <property type="molecule type" value="Genomic_DNA"/>
</dbReference>